<dbReference type="AlphaFoldDB" id="A0A4S8RQE6"/>
<dbReference type="EMBL" id="SNTZ01000004">
    <property type="protein sequence ID" value="THV59255.1"/>
    <property type="molecule type" value="Genomic_DNA"/>
</dbReference>
<dbReference type="RefSeq" id="WP_136566501.1">
    <property type="nucleotide sequence ID" value="NZ_SNTZ01000004.1"/>
</dbReference>
<keyword evidence="4" id="KW-1185">Reference proteome</keyword>
<dbReference type="InterPro" id="IPR002931">
    <property type="entry name" value="Transglutaminase-like"/>
</dbReference>
<dbReference type="Pfam" id="PF12969">
    <property type="entry name" value="DUF3857"/>
    <property type="match status" value="1"/>
</dbReference>
<dbReference type="SUPFAM" id="SSF54001">
    <property type="entry name" value="Cysteine proteinases"/>
    <property type="match status" value="1"/>
</dbReference>
<dbReference type="InterPro" id="IPR024618">
    <property type="entry name" value="DUF3857"/>
</dbReference>
<gene>
    <name evidence="3" type="ORF">EZV76_10505</name>
</gene>
<dbReference type="Proteomes" id="UP000310406">
    <property type="component" value="Unassembled WGS sequence"/>
</dbReference>
<dbReference type="Gene3D" id="2.60.120.1130">
    <property type="match status" value="1"/>
</dbReference>
<reference evidence="3 4" key="1">
    <citation type="submission" date="2019-03" db="EMBL/GenBank/DDBJ databases">
        <title>Muricauda SCR12 sp.nov, a marine bacterium isolated from Pacific Ocean:the Okinawa trough.</title>
        <authorList>
            <person name="Liu L."/>
        </authorList>
    </citation>
    <scope>NUCLEOTIDE SEQUENCE [LARGE SCALE GENOMIC DNA]</scope>
    <source>
        <strain evidence="3 4">SCR12</strain>
    </source>
</reference>
<evidence type="ECO:0000259" key="2">
    <source>
        <dbReference type="Pfam" id="PF12969"/>
    </source>
</evidence>
<dbReference type="Pfam" id="PF01841">
    <property type="entry name" value="Transglut_core"/>
    <property type="match status" value="1"/>
</dbReference>
<accession>A0A4S8RQE6</accession>
<feature type="domain" description="DUF3857" evidence="2">
    <location>
        <begin position="53"/>
        <end position="211"/>
    </location>
</feature>
<name>A0A4S8RQE6_9FLAO</name>
<dbReference type="Gene3D" id="3.10.620.30">
    <property type="match status" value="1"/>
</dbReference>
<evidence type="ECO:0000313" key="3">
    <source>
        <dbReference type="EMBL" id="THV59255.1"/>
    </source>
</evidence>
<feature type="domain" description="Transglutaminase-like" evidence="1">
    <location>
        <begin position="273"/>
        <end position="377"/>
    </location>
</feature>
<proteinExistence type="predicted"/>
<evidence type="ECO:0000313" key="4">
    <source>
        <dbReference type="Proteomes" id="UP000310406"/>
    </source>
</evidence>
<dbReference type="InterPro" id="IPR038765">
    <property type="entry name" value="Papain-like_cys_pep_sf"/>
</dbReference>
<comment type="caution">
    <text evidence="3">The sequence shown here is derived from an EMBL/GenBank/DDBJ whole genome shotgun (WGS) entry which is preliminary data.</text>
</comment>
<dbReference type="OrthoDB" id="8595007at2"/>
<organism evidence="3 4">
    <name type="scientific">Flagellimonas alvinocaridis</name>
    <dbReference type="NCBI Taxonomy" id="2530200"/>
    <lineage>
        <taxon>Bacteria</taxon>
        <taxon>Pseudomonadati</taxon>
        <taxon>Bacteroidota</taxon>
        <taxon>Flavobacteriia</taxon>
        <taxon>Flavobacteriales</taxon>
        <taxon>Flavobacteriaceae</taxon>
        <taxon>Flagellimonas</taxon>
    </lineage>
</organism>
<sequence length="635" mass="73221">MRIFPVCLLILSVHFSFSQNYSYHTIPEELMENANAVGRLDEMDIRIDAMDKMTYSAKQVVTVLNKSGDAFARTRAFYDKEKKIKKIEAVVYDASGNEIQRIKRRDFSDIAAVDGFSLYLDDRLLYYRYVPVQYPYTLEFSYEIETSDTGILPPWYFLSGYGISVEQSSYAISYLSNDLKPIIEEENLSDIVFEKNENQGTISYTGTNIPAMVAESLSPSFNAICPKLSVRLPNFHYKGFNAKVGNWKDLGLWIQKELLAGRTNLEDATIQKVKELVQGVDDDIEKAKIVYQYMQDNTRYISVQIGIGGFQPISAIEVDRVKYGDCKGLSNYTMALLKAVGVESYYVVVEAGGTKVDFKEGFADLSQGNHAIVAIPYKGEYFWIDCTSQVHPFGFIGDFTDDRKVLVVKPDGGEIVTTTSYLNEQNLKKIRSTYKILEDLSLEAKVTIETMGVRYDDHFGLERDKKEDVIEYYKKFWGNINGLSVTGYSFANNREDVVFTEEIQLKAHDFVSKNGEDYLLTLNPLDNNSFVPPRYRNRKQSFVIQRGYLDEDEFIIQLPQNFSFTFLPEKHTEETRFGTYELEVHKKSDTELLYKRKLLIKKGHYPKEDYNKYRSFRRNVAKLDNQKIVLKRRDL</sequence>
<evidence type="ECO:0000259" key="1">
    <source>
        <dbReference type="Pfam" id="PF01841"/>
    </source>
</evidence>
<dbReference type="Gene3D" id="2.60.40.3140">
    <property type="match status" value="1"/>
</dbReference>
<protein>
    <submittedName>
        <fullName evidence="3">DUF3857 domain-containing protein</fullName>
    </submittedName>
</protein>